<dbReference type="EMBL" id="ATDP01000107">
    <property type="protein sequence ID" value="EQB11391.1"/>
    <property type="molecule type" value="Genomic_DNA"/>
</dbReference>
<dbReference type="PANTHER" id="PTHR47129">
    <property type="entry name" value="QUINONE OXIDOREDUCTASE 2"/>
    <property type="match status" value="1"/>
</dbReference>
<evidence type="ECO:0000259" key="1">
    <source>
        <dbReference type="Pfam" id="PF13460"/>
    </source>
</evidence>
<gene>
    <name evidence="2" type="ORF">RLDS_23600</name>
</gene>
<dbReference type="PANTHER" id="PTHR47129:SF1">
    <property type="entry name" value="NMRA-LIKE DOMAIN-CONTAINING PROTEIN"/>
    <property type="match status" value="1"/>
</dbReference>
<protein>
    <recommendedName>
        <fullName evidence="1">NAD(P)-binding domain-containing protein</fullName>
    </recommendedName>
</protein>
<proteinExistence type="predicted"/>
<dbReference type="RefSeq" id="WP_021228178.1">
    <property type="nucleotide sequence ID" value="NZ_ATDP01000107.1"/>
</dbReference>
<dbReference type="Proteomes" id="UP000015531">
    <property type="component" value="Unassembled WGS sequence"/>
</dbReference>
<dbReference type="Gene3D" id="3.40.50.720">
    <property type="entry name" value="NAD(P)-binding Rossmann-like Domain"/>
    <property type="match status" value="1"/>
</dbReference>
<dbReference type="AlphaFoldDB" id="T0H4Z6"/>
<organism evidence="2 3">
    <name type="scientific">Sphingobium lactosutens DS20</name>
    <dbReference type="NCBI Taxonomy" id="1331060"/>
    <lineage>
        <taxon>Bacteria</taxon>
        <taxon>Pseudomonadati</taxon>
        <taxon>Pseudomonadota</taxon>
        <taxon>Alphaproteobacteria</taxon>
        <taxon>Sphingomonadales</taxon>
        <taxon>Sphingomonadaceae</taxon>
        <taxon>Sphingobium</taxon>
    </lineage>
</organism>
<evidence type="ECO:0000313" key="3">
    <source>
        <dbReference type="Proteomes" id="UP000015531"/>
    </source>
</evidence>
<feature type="domain" description="NAD(P)-binding" evidence="1">
    <location>
        <begin position="8"/>
        <end position="186"/>
    </location>
</feature>
<reference evidence="2 3" key="1">
    <citation type="journal article" date="2013" name="Genome Announc.">
        <title>Draft Genome Sequence of Sphingobium lactosutens Strain DS20T, Isolated from a Hexachlorocyclohexane Dumpsite.</title>
        <authorList>
            <person name="Kumar R."/>
            <person name="Dwivedi V."/>
            <person name="Negi V."/>
            <person name="Khurana J.P."/>
            <person name="Lal R."/>
        </authorList>
    </citation>
    <scope>NUCLEOTIDE SEQUENCE [LARGE SCALE GENOMIC DNA]</scope>
    <source>
        <strain evidence="2 3">DS20</strain>
    </source>
</reference>
<sequence length="309" mass="34277">MAKIVVSGASGDLGRRITADLLEQIAPADLTLVTRSPEKLAERAAAGVRVAYGDYRDREALQAAFTGSEVLMMISSLDVAKRVPEHRNAIEAAKAVGIRHIVYTSCGGIHPRNPVPSVSDHIVTEEDLRNSGLGYTILRNQTYAEVFPTLAAPPVLATGKWYQAAGEGKLSPVSKRDITACAVRCLLDTKLHDRATYEITGSELLGYREIAAIAADVFGVTIEYIPVSPEERYRQFDAMGVPRTFDPNMPTHDYAQNWCSEEMVGQDIGFAGQYYAIQSHHVEMITWRKPYTLREVFEFCKGRDYNDCW</sequence>
<comment type="caution">
    <text evidence="2">The sequence shown here is derived from an EMBL/GenBank/DDBJ whole genome shotgun (WGS) entry which is preliminary data.</text>
</comment>
<dbReference type="OrthoDB" id="7771794at2"/>
<dbReference type="eggNOG" id="COG0702">
    <property type="taxonomic scope" value="Bacteria"/>
</dbReference>
<dbReference type="SUPFAM" id="SSF51735">
    <property type="entry name" value="NAD(P)-binding Rossmann-fold domains"/>
    <property type="match status" value="1"/>
</dbReference>
<dbReference type="CDD" id="cd05269">
    <property type="entry name" value="TMR_SDR_a"/>
    <property type="match status" value="1"/>
</dbReference>
<evidence type="ECO:0000313" key="2">
    <source>
        <dbReference type="EMBL" id="EQB11391.1"/>
    </source>
</evidence>
<dbReference type="PATRIC" id="fig|1331060.3.peg.4574"/>
<dbReference type="InterPro" id="IPR052718">
    <property type="entry name" value="NmrA-type_oxidoreductase"/>
</dbReference>
<dbReference type="InterPro" id="IPR016040">
    <property type="entry name" value="NAD(P)-bd_dom"/>
</dbReference>
<accession>T0H4Z6</accession>
<dbReference type="Pfam" id="PF13460">
    <property type="entry name" value="NAD_binding_10"/>
    <property type="match status" value="1"/>
</dbReference>
<keyword evidence="3" id="KW-1185">Reference proteome</keyword>
<name>T0H4Z6_9SPHN</name>
<dbReference type="InterPro" id="IPR036291">
    <property type="entry name" value="NAD(P)-bd_dom_sf"/>
</dbReference>
<dbReference type="Gene3D" id="3.90.25.10">
    <property type="entry name" value="UDP-galactose 4-epimerase, domain 1"/>
    <property type="match status" value="1"/>
</dbReference>